<accession>X0YXI2</accession>
<dbReference type="AlphaFoldDB" id="X0YXI2"/>
<sequence>MSIRKDIQYLAAVIGGEPTSNPGNYEEEEEMELVQPIEMDLIPPEEMDIQDPSLTRKSIWLKPKTAMYFDMAREGIFANYVGSREIGPFTQFKGNLS</sequence>
<name>X0YXI2_9ZZZZ</name>
<proteinExistence type="predicted"/>
<dbReference type="EMBL" id="BART01003754">
    <property type="protein sequence ID" value="GAG60970.1"/>
    <property type="molecule type" value="Genomic_DNA"/>
</dbReference>
<evidence type="ECO:0000313" key="1">
    <source>
        <dbReference type="EMBL" id="GAG60970.1"/>
    </source>
</evidence>
<comment type="caution">
    <text evidence="1">The sequence shown here is derived from an EMBL/GenBank/DDBJ whole genome shotgun (WGS) entry which is preliminary data.</text>
</comment>
<feature type="non-terminal residue" evidence="1">
    <location>
        <position position="97"/>
    </location>
</feature>
<gene>
    <name evidence="1" type="ORF">S01H4_10032</name>
</gene>
<organism evidence="1">
    <name type="scientific">marine sediment metagenome</name>
    <dbReference type="NCBI Taxonomy" id="412755"/>
    <lineage>
        <taxon>unclassified sequences</taxon>
        <taxon>metagenomes</taxon>
        <taxon>ecological metagenomes</taxon>
    </lineage>
</organism>
<protein>
    <submittedName>
        <fullName evidence="1">Uncharacterized protein</fullName>
    </submittedName>
</protein>
<reference evidence="1" key="1">
    <citation type="journal article" date="2014" name="Front. Microbiol.">
        <title>High frequency of phylogenetically diverse reductive dehalogenase-homologous genes in deep subseafloor sedimentary metagenomes.</title>
        <authorList>
            <person name="Kawai M."/>
            <person name="Futagami T."/>
            <person name="Toyoda A."/>
            <person name="Takaki Y."/>
            <person name="Nishi S."/>
            <person name="Hori S."/>
            <person name="Arai W."/>
            <person name="Tsubouchi T."/>
            <person name="Morono Y."/>
            <person name="Uchiyama I."/>
            <person name="Ito T."/>
            <person name="Fujiyama A."/>
            <person name="Inagaki F."/>
            <person name="Takami H."/>
        </authorList>
    </citation>
    <scope>NUCLEOTIDE SEQUENCE</scope>
    <source>
        <strain evidence="1">Expedition CK06-06</strain>
    </source>
</reference>